<keyword evidence="1" id="KW-1133">Transmembrane helix</keyword>
<gene>
    <name evidence="2" type="ORF">A3C89_01900</name>
</gene>
<dbReference type="AlphaFoldDB" id="A0A1F6DCS5"/>
<evidence type="ECO:0000313" key="3">
    <source>
        <dbReference type="Proteomes" id="UP000178794"/>
    </source>
</evidence>
<feature type="transmembrane region" description="Helical" evidence="1">
    <location>
        <begin position="46"/>
        <end position="64"/>
    </location>
</feature>
<sequence length="67" mass="7523">MLISAFTLDIVGKVMVAYTALAVHHRVAREHTIDREVFRVMKVEQYVGAIGIMCMIAAYVLHVYSAI</sequence>
<dbReference type="Proteomes" id="UP000178794">
    <property type="component" value="Unassembled WGS sequence"/>
</dbReference>
<evidence type="ECO:0000313" key="2">
    <source>
        <dbReference type="EMBL" id="OGG59140.1"/>
    </source>
</evidence>
<keyword evidence="1" id="KW-0472">Membrane</keyword>
<dbReference type="EMBL" id="MFLF01000020">
    <property type="protein sequence ID" value="OGG59140.1"/>
    <property type="molecule type" value="Genomic_DNA"/>
</dbReference>
<feature type="transmembrane region" description="Helical" evidence="1">
    <location>
        <begin position="6"/>
        <end position="25"/>
    </location>
</feature>
<keyword evidence="1" id="KW-0812">Transmembrane</keyword>
<proteinExistence type="predicted"/>
<dbReference type="STRING" id="1798492.A3C89_01900"/>
<evidence type="ECO:0000256" key="1">
    <source>
        <dbReference type="SAM" id="Phobius"/>
    </source>
</evidence>
<reference evidence="2 3" key="1">
    <citation type="journal article" date="2016" name="Nat. Commun.">
        <title>Thousands of microbial genomes shed light on interconnected biogeochemical processes in an aquifer system.</title>
        <authorList>
            <person name="Anantharaman K."/>
            <person name="Brown C.T."/>
            <person name="Hug L.A."/>
            <person name="Sharon I."/>
            <person name="Castelle C.J."/>
            <person name="Probst A.J."/>
            <person name="Thomas B.C."/>
            <person name="Singh A."/>
            <person name="Wilkins M.J."/>
            <person name="Karaoz U."/>
            <person name="Brodie E.L."/>
            <person name="Williams K.H."/>
            <person name="Hubbard S.S."/>
            <person name="Banfield J.F."/>
        </authorList>
    </citation>
    <scope>NUCLEOTIDE SEQUENCE [LARGE SCALE GENOMIC DNA]</scope>
</reference>
<name>A0A1F6DCS5_9BACT</name>
<accession>A0A1F6DCS5</accession>
<comment type="caution">
    <text evidence="2">The sequence shown here is derived from an EMBL/GenBank/DDBJ whole genome shotgun (WGS) entry which is preliminary data.</text>
</comment>
<organism evidence="2 3">
    <name type="scientific">Candidatus Kaiserbacteria bacterium RIFCSPHIGHO2_02_FULL_50_50</name>
    <dbReference type="NCBI Taxonomy" id="1798492"/>
    <lineage>
        <taxon>Bacteria</taxon>
        <taxon>Candidatus Kaiseribacteriota</taxon>
    </lineage>
</organism>
<protein>
    <submittedName>
        <fullName evidence="2">Uncharacterized protein</fullName>
    </submittedName>
</protein>